<dbReference type="RefSeq" id="WP_379023730.1">
    <property type="nucleotide sequence ID" value="NZ_JBHRTA010000038.1"/>
</dbReference>
<dbReference type="SUPFAM" id="SSF48452">
    <property type="entry name" value="TPR-like"/>
    <property type="match status" value="1"/>
</dbReference>
<dbReference type="Pfam" id="PF12771">
    <property type="entry name" value="SusD-like_2"/>
    <property type="match status" value="1"/>
</dbReference>
<dbReference type="EMBL" id="JBHRTA010000038">
    <property type="protein sequence ID" value="MFC3198762.1"/>
    <property type="molecule type" value="Genomic_DNA"/>
</dbReference>
<protein>
    <submittedName>
        <fullName evidence="1">SusD/RagB family nutrient-binding outer membrane lipoprotein</fullName>
    </submittedName>
</protein>
<organism evidence="1 2">
    <name type="scientific">Parapedobacter deserti</name>
    <dbReference type="NCBI Taxonomy" id="1912957"/>
    <lineage>
        <taxon>Bacteria</taxon>
        <taxon>Pseudomonadati</taxon>
        <taxon>Bacteroidota</taxon>
        <taxon>Sphingobacteriia</taxon>
        <taxon>Sphingobacteriales</taxon>
        <taxon>Sphingobacteriaceae</taxon>
        <taxon>Parapedobacter</taxon>
    </lineage>
</organism>
<reference evidence="2" key="1">
    <citation type="journal article" date="2019" name="Int. J. Syst. Evol. Microbiol.">
        <title>The Global Catalogue of Microorganisms (GCM) 10K type strain sequencing project: providing services to taxonomists for standard genome sequencing and annotation.</title>
        <authorList>
            <consortium name="The Broad Institute Genomics Platform"/>
            <consortium name="The Broad Institute Genome Sequencing Center for Infectious Disease"/>
            <person name="Wu L."/>
            <person name="Ma J."/>
        </authorList>
    </citation>
    <scope>NUCLEOTIDE SEQUENCE [LARGE SCALE GENOMIC DNA]</scope>
    <source>
        <strain evidence="2">KCTC 52416</strain>
    </source>
</reference>
<gene>
    <name evidence="1" type="ORF">ACFOET_14160</name>
</gene>
<comment type="caution">
    <text evidence="1">The sequence shown here is derived from an EMBL/GenBank/DDBJ whole genome shotgun (WGS) entry which is preliminary data.</text>
</comment>
<accession>A0ABV7JTX9</accession>
<dbReference type="Proteomes" id="UP001595526">
    <property type="component" value="Unassembled WGS sequence"/>
</dbReference>
<evidence type="ECO:0000313" key="2">
    <source>
        <dbReference type="Proteomes" id="UP001595526"/>
    </source>
</evidence>
<evidence type="ECO:0000313" key="1">
    <source>
        <dbReference type="EMBL" id="MFC3198762.1"/>
    </source>
</evidence>
<sequence length="519" mass="59414">MNIKRIFLTAVIALFVLQSCDRGFEELNTDPTKTTEAYPHQFMANALMKTMEYNMLRNRNFTNELMQVTVAINDGDGRVFRYDFRRNWADYLWNGHYTNLSNYKDMYIKALEPVNFSQAYQAVSLICQSWTYSILTDTYGDVPYSESNLGRDSLILEPKFDLQRDIYVDMIAKLDSANTLLRTSPGSETILATADPVFGGDKAKWRKFGNSLMLRLILRIAHKPEMAAYVDKLKDMLGANASLYPIMTSNDDSAILRWTGEGAYVSPLASVRVQDFRGVSLASFFIDFLRDSNDPRIDIALYNSLYGTSGSSNNRWGVAPIAGNYVGIPSGYAPNTGEYTRQSYFYAADHAAAVSLQREPLTGMMMNFAEVEFIKAELALKGIISGDPKTYFYSGAENSITLWMPGWTKPVQQHLADADIDWYDDETFEQKMEKIHRQKYYALFLVDMQQWFEYRRTGYPRLPKPEDYGVPNGLRNNGEMPARLYYPVYVQSSNPTNYRIAVEQQGPDEINTKVWWQKP</sequence>
<keyword evidence="2" id="KW-1185">Reference proteome</keyword>
<dbReference type="InterPro" id="IPR011990">
    <property type="entry name" value="TPR-like_helical_dom_sf"/>
</dbReference>
<dbReference type="PROSITE" id="PS51257">
    <property type="entry name" value="PROKAR_LIPOPROTEIN"/>
    <property type="match status" value="1"/>
</dbReference>
<keyword evidence="1" id="KW-0449">Lipoprotein</keyword>
<dbReference type="Gene3D" id="1.25.40.390">
    <property type="match status" value="1"/>
</dbReference>
<dbReference type="InterPro" id="IPR041662">
    <property type="entry name" value="SusD-like_2"/>
</dbReference>
<proteinExistence type="predicted"/>
<name>A0ABV7JTX9_9SPHI</name>